<evidence type="ECO:0000259" key="2">
    <source>
        <dbReference type="Pfam" id="PF13577"/>
    </source>
</evidence>
<dbReference type="InterPro" id="IPR032710">
    <property type="entry name" value="NTF2-like_dom_sf"/>
</dbReference>
<dbReference type="SUPFAM" id="SSF54427">
    <property type="entry name" value="NTF2-like"/>
    <property type="match status" value="1"/>
</dbReference>
<evidence type="ECO:0000313" key="3">
    <source>
        <dbReference type="EMBL" id="KAL1636045.1"/>
    </source>
</evidence>
<feature type="region of interest" description="Disordered" evidence="1">
    <location>
        <begin position="1"/>
        <end position="69"/>
    </location>
</feature>
<protein>
    <recommendedName>
        <fullName evidence="2">SnoaL-like domain-containing protein</fullName>
    </recommendedName>
</protein>
<feature type="domain" description="SnoaL-like" evidence="2">
    <location>
        <begin position="77"/>
        <end position="220"/>
    </location>
</feature>
<dbReference type="Proteomes" id="UP001521116">
    <property type="component" value="Unassembled WGS sequence"/>
</dbReference>
<dbReference type="EMBL" id="JAJVDC020000008">
    <property type="protein sequence ID" value="KAL1636045.1"/>
    <property type="molecule type" value="Genomic_DNA"/>
</dbReference>
<name>A0ABR3T920_9PEZI</name>
<evidence type="ECO:0000313" key="4">
    <source>
        <dbReference type="Proteomes" id="UP001521116"/>
    </source>
</evidence>
<organism evidence="3 4">
    <name type="scientific">Neofusicoccum ribis</name>
    <dbReference type="NCBI Taxonomy" id="45134"/>
    <lineage>
        <taxon>Eukaryota</taxon>
        <taxon>Fungi</taxon>
        <taxon>Dikarya</taxon>
        <taxon>Ascomycota</taxon>
        <taxon>Pezizomycotina</taxon>
        <taxon>Dothideomycetes</taxon>
        <taxon>Dothideomycetes incertae sedis</taxon>
        <taxon>Botryosphaeriales</taxon>
        <taxon>Botryosphaeriaceae</taxon>
        <taxon>Neofusicoccum</taxon>
    </lineage>
</organism>
<dbReference type="InterPro" id="IPR037401">
    <property type="entry name" value="SnoaL-like"/>
</dbReference>
<accession>A0ABR3T920</accession>
<sequence length="252" mass="28052">MSSSAGDSRPAPSACGPLQLQQAQQQLKRQNHKRRHHEPRRQQPSPSQSPSPSACGYESDASADSAAETAATERATKAHLAALLRGYCTYANAYTWRPWGDLFAEDAVLSFDYLGELRGRKEIVAGALGMQDGWYNSTFFSDVKLELDPHCPDDKATGSAKLWSRNTTEATKVPDTVLRSMTMAVDMREEEDLSQSDCEYCGPYHFEFVKTEEGWKIKRMALKVLGENREEVDKLCTRCDCIPLSSCGTPCR</sequence>
<feature type="compositionally biased region" description="Low complexity" evidence="1">
    <location>
        <begin position="18"/>
        <end position="27"/>
    </location>
</feature>
<comment type="caution">
    <text evidence="3">The sequence shown here is derived from an EMBL/GenBank/DDBJ whole genome shotgun (WGS) entry which is preliminary data.</text>
</comment>
<gene>
    <name evidence="3" type="ORF">SLS56_001397</name>
</gene>
<keyword evidence="4" id="KW-1185">Reference proteome</keyword>
<proteinExistence type="predicted"/>
<feature type="compositionally biased region" description="Basic residues" evidence="1">
    <location>
        <begin position="29"/>
        <end position="39"/>
    </location>
</feature>
<feature type="compositionally biased region" description="Low complexity" evidence="1">
    <location>
        <begin position="42"/>
        <end position="69"/>
    </location>
</feature>
<reference evidence="3 4" key="1">
    <citation type="submission" date="2024-02" db="EMBL/GenBank/DDBJ databases">
        <title>De novo assembly and annotation of 12 fungi associated with fruit tree decline syndrome in Ontario, Canada.</title>
        <authorList>
            <person name="Sulman M."/>
            <person name="Ellouze W."/>
            <person name="Ilyukhin E."/>
        </authorList>
    </citation>
    <scope>NUCLEOTIDE SEQUENCE [LARGE SCALE GENOMIC DNA]</scope>
    <source>
        <strain evidence="3 4">M1-105</strain>
    </source>
</reference>
<dbReference type="Gene3D" id="3.10.450.50">
    <property type="match status" value="1"/>
</dbReference>
<evidence type="ECO:0000256" key="1">
    <source>
        <dbReference type="SAM" id="MobiDB-lite"/>
    </source>
</evidence>
<dbReference type="Pfam" id="PF13577">
    <property type="entry name" value="SnoaL_4"/>
    <property type="match status" value="1"/>
</dbReference>